<dbReference type="KEGG" id="svn:CP980_34355"/>
<evidence type="ECO:0000313" key="3">
    <source>
        <dbReference type="Proteomes" id="UP000325563"/>
    </source>
</evidence>
<keyword evidence="1" id="KW-1133">Transmembrane helix</keyword>
<name>A0A5J6JNR0_STRVI</name>
<organism evidence="2 3">
    <name type="scientific">Streptomyces vinaceus</name>
    <dbReference type="NCBI Taxonomy" id="1960"/>
    <lineage>
        <taxon>Bacteria</taxon>
        <taxon>Bacillati</taxon>
        <taxon>Actinomycetota</taxon>
        <taxon>Actinomycetes</taxon>
        <taxon>Kitasatosporales</taxon>
        <taxon>Streptomycetaceae</taxon>
        <taxon>Streptomyces</taxon>
    </lineage>
</organism>
<keyword evidence="1" id="KW-0472">Membrane</keyword>
<sequence>MPHSVVGQGQSPAGNGLAVAISTCCATALVDTGTPLADALLLVFGAGAAGALSGRLAVGTPVREVIRNLLNSPS</sequence>
<dbReference type="AlphaFoldDB" id="A0A5J6JNR0"/>
<evidence type="ECO:0000313" key="2">
    <source>
        <dbReference type="EMBL" id="QEV49456.1"/>
    </source>
</evidence>
<dbReference type="RefSeq" id="WP_150529976.1">
    <property type="nucleotide sequence ID" value="NZ_BNBW01000006.1"/>
</dbReference>
<dbReference type="EMBL" id="CP023692">
    <property type="protein sequence ID" value="QEV49456.1"/>
    <property type="molecule type" value="Genomic_DNA"/>
</dbReference>
<evidence type="ECO:0000256" key="1">
    <source>
        <dbReference type="SAM" id="Phobius"/>
    </source>
</evidence>
<dbReference type="Proteomes" id="UP000325563">
    <property type="component" value="Chromosome"/>
</dbReference>
<reference evidence="2 3" key="1">
    <citation type="submission" date="2017-09" db="EMBL/GenBank/DDBJ databases">
        <authorList>
            <person name="Lee N."/>
            <person name="Cho B.-K."/>
        </authorList>
    </citation>
    <scope>NUCLEOTIDE SEQUENCE [LARGE SCALE GENOMIC DNA]</scope>
    <source>
        <strain evidence="2 3">ATCC 27476</strain>
    </source>
</reference>
<proteinExistence type="predicted"/>
<dbReference type="GeneID" id="95615604"/>
<protein>
    <submittedName>
        <fullName evidence="2">Uncharacterized protein</fullName>
    </submittedName>
</protein>
<keyword evidence="1" id="KW-0812">Transmembrane</keyword>
<accession>A0A5J6JNR0</accession>
<feature type="transmembrane region" description="Helical" evidence="1">
    <location>
        <begin position="39"/>
        <end position="58"/>
    </location>
</feature>
<keyword evidence="3" id="KW-1185">Reference proteome</keyword>
<gene>
    <name evidence="2" type="ORF">CP980_34355</name>
</gene>